<name>A0A0E9QDH2_ANGAN</name>
<proteinExistence type="predicted"/>
<sequence length="29" mass="3429">MKSEKGTRGVLLFLEWRKKKLLCFGGCHY</sequence>
<dbReference type="EMBL" id="GBXM01093758">
    <property type="protein sequence ID" value="JAH14819.1"/>
    <property type="molecule type" value="Transcribed_RNA"/>
</dbReference>
<evidence type="ECO:0000313" key="1">
    <source>
        <dbReference type="EMBL" id="JAH14819.1"/>
    </source>
</evidence>
<accession>A0A0E9QDH2</accession>
<protein>
    <submittedName>
        <fullName evidence="1">Uncharacterized protein</fullName>
    </submittedName>
</protein>
<reference evidence="1" key="1">
    <citation type="submission" date="2014-11" db="EMBL/GenBank/DDBJ databases">
        <authorList>
            <person name="Amaro Gonzalez C."/>
        </authorList>
    </citation>
    <scope>NUCLEOTIDE SEQUENCE</scope>
</reference>
<reference evidence="1" key="2">
    <citation type="journal article" date="2015" name="Fish Shellfish Immunol.">
        <title>Early steps in the European eel (Anguilla anguilla)-Vibrio vulnificus interaction in the gills: Role of the RtxA13 toxin.</title>
        <authorList>
            <person name="Callol A."/>
            <person name="Pajuelo D."/>
            <person name="Ebbesson L."/>
            <person name="Teles M."/>
            <person name="MacKenzie S."/>
            <person name="Amaro C."/>
        </authorList>
    </citation>
    <scope>NUCLEOTIDE SEQUENCE</scope>
</reference>
<dbReference type="AlphaFoldDB" id="A0A0E9QDH2"/>
<organism evidence="1">
    <name type="scientific">Anguilla anguilla</name>
    <name type="common">European freshwater eel</name>
    <name type="synonym">Muraena anguilla</name>
    <dbReference type="NCBI Taxonomy" id="7936"/>
    <lineage>
        <taxon>Eukaryota</taxon>
        <taxon>Metazoa</taxon>
        <taxon>Chordata</taxon>
        <taxon>Craniata</taxon>
        <taxon>Vertebrata</taxon>
        <taxon>Euteleostomi</taxon>
        <taxon>Actinopterygii</taxon>
        <taxon>Neopterygii</taxon>
        <taxon>Teleostei</taxon>
        <taxon>Anguilliformes</taxon>
        <taxon>Anguillidae</taxon>
        <taxon>Anguilla</taxon>
    </lineage>
</organism>